<comment type="cofactor">
    <cofactor evidence="7">
        <name>heme</name>
        <dbReference type="ChEBI" id="CHEBI:30413"/>
    </cofactor>
</comment>
<accession>A0A2S8F338</accession>
<dbReference type="PROSITE" id="PS00086">
    <property type="entry name" value="CYTOCHROME_P450"/>
    <property type="match status" value="1"/>
</dbReference>
<dbReference type="PRINTS" id="PR00463">
    <property type="entry name" value="EP450I"/>
</dbReference>
<evidence type="ECO:0000256" key="2">
    <source>
        <dbReference type="ARBA" id="ARBA00022617"/>
    </source>
</evidence>
<reference evidence="9 10" key="1">
    <citation type="submission" date="2018-02" db="EMBL/GenBank/DDBJ databases">
        <title>Comparative genomes isolates from brazilian mangrove.</title>
        <authorList>
            <person name="Araujo J.E."/>
            <person name="Taketani R.G."/>
            <person name="Silva M.C.P."/>
            <person name="Loureco M.V."/>
            <person name="Andreote F.D."/>
        </authorList>
    </citation>
    <scope>NUCLEOTIDE SEQUENCE [LARGE SCALE GENOMIC DNA]</scope>
    <source>
        <strain evidence="9 10">NAP PRIS-MGV</strain>
    </source>
</reference>
<dbReference type="AlphaFoldDB" id="A0A2S8F338"/>
<sequence length="457" mass="52752">MNESARTSRTATFEGQLARPPFFYRQWMLAGNPAYFFDRLVQDYGDFVHYRGLFSFYLVNHPSLVKQVLQETNKSFDKNSVIYDRFRNPFGDGLVVAEGDRWKRSRRLMQPLFGQQAIQQYFPLMVDSAEQMAKRWEAACSSGQVFDAAQEMNHITLQIAGRALFHDSFDQMSAQISEWTHVINLYSAKPPLPVVRSYWFPSRINRRLKNTLAEFHEFLQQMIDARRDGDGQSDLISRLLATRDEETGQPMSDQEITEEALGMIIGGHETSSSALAWLWCELDQHPEVRDRLHAELDEVIGSDRLSPDHLPQLVYTRMVLEETLRLHPPFWFENRNVAADDVELGGAALPRGSIVAFSRYSLHRHSGFWQDPERFDPERFRPDHEENKRSTYAFVPFGGGPRICIGVHLAMMELVTVVAILAGKYDVRLDASHRHEMAAHLTMTPKYGVRVKLEKRR</sequence>
<comment type="caution">
    <text evidence="9">The sequence shown here is derived from an EMBL/GenBank/DDBJ whole genome shotgun (WGS) entry which is preliminary data.</text>
</comment>
<dbReference type="EMBL" id="PUIB01000030">
    <property type="protein sequence ID" value="PQO26582.1"/>
    <property type="molecule type" value="Genomic_DNA"/>
</dbReference>
<keyword evidence="3 7" id="KW-0479">Metal-binding</keyword>
<keyword evidence="4 8" id="KW-0560">Oxidoreductase</keyword>
<evidence type="ECO:0000256" key="4">
    <source>
        <dbReference type="ARBA" id="ARBA00023002"/>
    </source>
</evidence>
<keyword evidence="6 8" id="KW-0503">Monooxygenase</keyword>
<organism evidence="9 10">
    <name type="scientific">Blastopirellula marina</name>
    <dbReference type="NCBI Taxonomy" id="124"/>
    <lineage>
        <taxon>Bacteria</taxon>
        <taxon>Pseudomonadati</taxon>
        <taxon>Planctomycetota</taxon>
        <taxon>Planctomycetia</taxon>
        <taxon>Pirellulales</taxon>
        <taxon>Pirellulaceae</taxon>
        <taxon>Blastopirellula</taxon>
    </lineage>
</organism>
<dbReference type="InterPro" id="IPR001128">
    <property type="entry name" value="Cyt_P450"/>
</dbReference>
<dbReference type="GO" id="GO:0004497">
    <property type="term" value="F:monooxygenase activity"/>
    <property type="evidence" value="ECO:0007669"/>
    <property type="project" value="UniProtKB-KW"/>
</dbReference>
<keyword evidence="5 7" id="KW-0408">Iron</keyword>
<evidence type="ECO:0000256" key="6">
    <source>
        <dbReference type="ARBA" id="ARBA00023033"/>
    </source>
</evidence>
<evidence type="ECO:0000256" key="3">
    <source>
        <dbReference type="ARBA" id="ARBA00022723"/>
    </source>
</evidence>
<dbReference type="InterPro" id="IPR017972">
    <property type="entry name" value="Cyt_P450_CS"/>
</dbReference>
<name>A0A2S8F338_9BACT</name>
<evidence type="ECO:0000256" key="5">
    <source>
        <dbReference type="ARBA" id="ARBA00023004"/>
    </source>
</evidence>
<dbReference type="SUPFAM" id="SSF48264">
    <property type="entry name" value="Cytochrome P450"/>
    <property type="match status" value="1"/>
</dbReference>
<evidence type="ECO:0000256" key="7">
    <source>
        <dbReference type="PIRSR" id="PIRSR602401-1"/>
    </source>
</evidence>
<dbReference type="InterPro" id="IPR002401">
    <property type="entry name" value="Cyt_P450_E_grp-I"/>
</dbReference>
<keyword evidence="2 7" id="KW-0349">Heme</keyword>
<dbReference type="InterPro" id="IPR050196">
    <property type="entry name" value="Cytochrome_P450_Monoox"/>
</dbReference>
<dbReference type="Proteomes" id="UP000239388">
    <property type="component" value="Unassembled WGS sequence"/>
</dbReference>
<feature type="binding site" description="axial binding residue" evidence="7">
    <location>
        <position position="404"/>
    </location>
    <ligand>
        <name>heme</name>
        <dbReference type="ChEBI" id="CHEBI:30413"/>
    </ligand>
    <ligandPart>
        <name>Fe</name>
        <dbReference type="ChEBI" id="CHEBI:18248"/>
    </ligandPart>
</feature>
<dbReference type="Gene3D" id="1.10.630.10">
    <property type="entry name" value="Cytochrome P450"/>
    <property type="match status" value="1"/>
</dbReference>
<dbReference type="PANTHER" id="PTHR24291:SF50">
    <property type="entry name" value="BIFUNCTIONAL ALBAFLAVENONE MONOOXYGENASE_TERPENE SYNTHASE"/>
    <property type="match status" value="1"/>
</dbReference>
<comment type="similarity">
    <text evidence="1 8">Belongs to the cytochrome P450 family.</text>
</comment>
<dbReference type="GO" id="GO:0016705">
    <property type="term" value="F:oxidoreductase activity, acting on paired donors, with incorporation or reduction of molecular oxygen"/>
    <property type="evidence" value="ECO:0007669"/>
    <property type="project" value="InterPro"/>
</dbReference>
<dbReference type="GO" id="GO:0005506">
    <property type="term" value="F:iron ion binding"/>
    <property type="evidence" value="ECO:0007669"/>
    <property type="project" value="InterPro"/>
</dbReference>
<dbReference type="OrthoDB" id="9789468at2"/>
<evidence type="ECO:0008006" key="11">
    <source>
        <dbReference type="Google" id="ProtNLM"/>
    </source>
</evidence>
<evidence type="ECO:0000313" key="9">
    <source>
        <dbReference type="EMBL" id="PQO26582.1"/>
    </source>
</evidence>
<protein>
    <recommendedName>
        <fullName evidence="11">Cytochrome P450</fullName>
    </recommendedName>
</protein>
<gene>
    <name evidence="9" type="ORF">C5Y98_29820</name>
</gene>
<evidence type="ECO:0000256" key="1">
    <source>
        <dbReference type="ARBA" id="ARBA00010617"/>
    </source>
</evidence>
<proteinExistence type="inferred from homology"/>
<dbReference type="GO" id="GO:0020037">
    <property type="term" value="F:heme binding"/>
    <property type="evidence" value="ECO:0007669"/>
    <property type="project" value="InterPro"/>
</dbReference>
<dbReference type="RefSeq" id="WP_105360063.1">
    <property type="nucleotide sequence ID" value="NZ_PUIB01000030.1"/>
</dbReference>
<evidence type="ECO:0000256" key="8">
    <source>
        <dbReference type="RuleBase" id="RU000461"/>
    </source>
</evidence>
<dbReference type="PANTHER" id="PTHR24291">
    <property type="entry name" value="CYTOCHROME P450 FAMILY 4"/>
    <property type="match status" value="1"/>
</dbReference>
<evidence type="ECO:0000313" key="10">
    <source>
        <dbReference type="Proteomes" id="UP000239388"/>
    </source>
</evidence>
<dbReference type="PRINTS" id="PR00385">
    <property type="entry name" value="P450"/>
</dbReference>
<dbReference type="InterPro" id="IPR036396">
    <property type="entry name" value="Cyt_P450_sf"/>
</dbReference>
<dbReference type="Pfam" id="PF00067">
    <property type="entry name" value="p450"/>
    <property type="match status" value="1"/>
</dbReference>